<reference evidence="3" key="1">
    <citation type="submission" date="2021-07" db="EMBL/GenBank/DDBJ databases">
        <title>Complete genome sequencing of a Clostridium isolate.</title>
        <authorList>
            <person name="Ueki A."/>
            <person name="Tonouchi A."/>
        </authorList>
    </citation>
    <scope>NUCLEOTIDE SEQUENCE [LARGE SCALE GENOMIC DNA]</scope>
    <source>
        <strain evidence="3">C5S11</strain>
    </source>
</reference>
<accession>A0ABN6IUP9</accession>
<keyword evidence="1" id="KW-0812">Transmembrane</keyword>
<dbReference type="Proteomes" id="UP000824633">
    <property type="component" value="Chromosome"/>
</dbReference>
<evidence type="ECO:0000313" key="2">
    <source>
        <dbReference type="EMBL" id="BCZ45910.1"/>
    </source>
</evidence>
<organism evidence="2 3">
    <name type="scientific">Clostridium gelidum</name>
    <dbReference type="NCBI Taxonomy" id="704125"/>
    <lineage>
        <taxon>Bacteria</taxon>
        <taxon>Bacillati</taxon>
        <taxon>Bacillota</taxon>
        <taxon>Clostridia</taxon>
        <taxon>Eubacteriales</taxon>
        <taxon>Clostridiaceae</taxon>
        <taxon>Clostridium</taxon>
    </lineage>
</organism>
<dbReference type="RefSeq" id="WP_224037447.1">
    <property type="nucleotide sequence ID" value="NZ_AP024849.1"/>
</dbReference>
<keyword evidence="3" id="KW-1185">Reference proteome</keyword>
<dbReference type="EMBL" id="AP024849">
    <property type="protein sequence ID" value="BCZ45910.1"/>
    <property type="molecule type" value="Genomic_DNA"/>
</dbReference>
<feature type="transmembrane region" description="Helical" evidence="1">
    <location>
        <begin position="37"/>
        <end position="54"/>
    </location>
</feature>
<feature type="transmembrane region" description="Helical" evidence="1">
    <location>
        <begin position="6"/>
        <end position="25"/>
    </location>
</feature>
<keyword evidence="1" id="KW-0472">Membrane</keyword>
<protein>
    <submittedName>
        <fullName evidence="2">Uncharacterized protein</fullName>
    </submittedName>
</protein>
<evidence type="ECO:0000256" key="1">
    <source>
        <dbReference type="SAM" id="Phobius"/>
    </source>
</evidence>
<name>A0ABN6IUP9_9CLOT</name>
<evidence type="ECO:0000313" key="3">
    <source>
        <dbReference type="Proteomes" id="UP000824633"/>
    </source>
</evidence>
<proteinExistence type="predicted"/>
<feature type="transmembrane region" description="Helical" evidence="1">
    <location>
        <begin position="60"/>
        <end position="76"/>
    </location>
</feature>
<feature type="transmembrane region" description="Helical" evidence="1">
    <location>
        <begin position="125"/>
        <end position="146"/>
    </location>
</feature>
<gene>
    <name evidence="2" type="ORF">psyc5s11_19770</name>
</gene>
<keyword evidence="1" id="KW-1133">Transmembrane helix</keyword>
<sequence>MFEMSLLFLIGRVIPESLLFAWAFYTLSQTKIHVKRCFLSVIIMVILACGINLLPIHCGVHTLLTMVGIIITNIVINKISTIKSITVTFGTIIIEFICEIIDLFTLHYFFNVDTEYIASNAQLKILYGLPSLLLFVLIIILLKAIIIKIEIKKAT</sequence>
<feature type="transmembrane region" description="Helical" evidence="1">
    <location>
        <begin position="88"/>
        <end position="110"/>
    </location>
</feature>